<dbReference type="PANTHER" id="PTHR46622">
    <property type="entry name" value="DNA-DEPENDENT METALLOPROTEASE WSS1"/>
    <property type="match status" value="1"/>
</dbReference>
<dbReference type="GO" id="GO:0006281">
    <property type="term" value="P:DNA repair"/>
    <property type="evidence" value="ECO:0007669"/>
    <property type="project" value="TreeGrafter"/>
</dbReference>
<dbReference type="SUPFAM" id="SSF90209">
    <property type="entry name" value="Ran binding protein zinc finger-like"/>
    <property type="match status" value="1"/>
</dbReference>
<evidence type="ECO:0000313" key="8">
    <source>
        <dbReference type="EMBL" id="KAF2435777.1"/>
    </source>
</evidence>
<dbReference type="SMART" id="SM00547">
    <property type="entry name" value="ZnF_RBZ"/>
    <property type="match status" value="2"/>
</dbReference>
<dbReference type="InterPro" id="IPR013536">
    <property type="entry name" value="WLM_dom"/>
</dbReference>
<dbReference type="PANTHER" id="PTHR46622:SF1">
    <property type="entry name" value="DNA-DEPENDENT METALLOPROTEASE WSS1"/>
    <property type="match status" value="1"/>
</dbReference>
<feature type="region of interest" description="Disordered" evidence="5">
    <location>
        <begin position="280"/>
        <end position="350"/>
    </location>
</feature>
<dbReference type="AlphaFoldDB" id="A0A9P4P1Z3"/>
<evidence type="ECO:0000256" key="5">
    <source>
        <dbReference type="SAM" id="MobiDB-lite"/>
    </source>
</evidence>
<name>A0A9P4P1Z3_9PEZI</name>
<dbReference type="Proteomes" id="UP000800235">
    <property type="component" value="Unassembled WGS sequence"/>
</dbReference>
<feature type="region of interest" description="Disordered" evidence="5">
    <location>
        <begin position="363"/>
        <end position="386"/>
    </location>
</feature>
<evidence type="ECO:0000256" key="2">
    <source>
        <dbReference type="ARBA" id="ARBA00022771"/>
    </source>
</evidence>
<dbReference type="InterPro" id="IPR001876">
    <property type="entry name" value="Znf_RanBP2"/>
</dbReference>
<keyword evidence="1" id="KW-0479">Metal-binding</keyword>
<feature type="region of interest" description="Disordered" evidence="5">
    <location>
        <begin position="160"/>
        <end position="193"/>
    </location>
</feature>
<feature type="region of interest" description="Disordered" evidence="5">
    <location>
        <begin position="412"/>
        <end position="435"/>
    </location>
</feature>
<dbReference type="PROSITE" id="PS51397">
    <property type="entry name" value="WLM"/>
    <property type="match status" value="1"/>
</dbReference>
<dbReference type="InterPro" id="IPR053000">
    <property type="entry name" value="WSS1-like_metalloprotease"/>
</dbReference>
<gene>
    <name evidence="8" type="ORF">EJ08DRAFT_288657</name>
</gene>
<feature type="compositionally biased region" description="Pro residues" evidence="5">
    <location>
        <begin position="321"/>
        <end position="338"/>
    </location>
</feature>
<dbReference type="EMBL" id="MU007012">
    <property type="protein sequence ID" value="KAF2435777.1"/>
    <property type="molecule type" value="Genomic_DNA"/>
</dbReference>
<dbReference type="GO" id="GO:0008270">
    <property type="term" value="F:zinc ion binding"/>
    <property type="evidence" value="ECO:0007669"/>
    <property type="project" value="UniProtKB-KW"/>
</dbReference>
<sequence>MREQDGHFGEYVHDTTMPNSEKALHTLRKIASCVKPIMRKRGWRVGELKEFYPIEEKNLLGVNQNHGAAISLRLRQPYDKTVFLDFDRVLDTMLHELVHNVIGPHDESFQRLWDELREEWQTLKGKGFTGEGFLGKGNTIGGKRVPQEELRRRARVAAQERLKENQKSHPGHILGGGASRKPRDVRSAAAEAAARREAAAKRAAALQPSAYTSSCATGTKLGDQLARDALKNGFRTKAEMDNADEAAIAEALVDLYEQDEINAMDPPSEGLMWNKEQGLQPIKPSASSSKSNTRPSPSGNVYIGPPSSASPSQNAFAGPSRPAPPNRSLKPAPPPRPGQPLGTQYNPSGRPVSRLVLEAEAQKRKFPKQQSKPNQSPSSPSTGNWCGPMVEAHDPWSCLNCTLTNDGKSSRCDACDSPRGAIPPPRRSRPGEEMAGPDGVFNGWYCKNCGEVSPANRPICRQCGRKKDRT</sequence>
<protein>
    <submittedName>
        <fullName evidence="8">WLM-domain-containing protein</fullName>
    </submittedName>
</protein>
<evidence type="ECO:0000259" key="6">
    <source>
        <dbReference type="PROSITE" id="PS50199"/>
    </source>
</evidence>
<feature type="domain" description="RanBP2-type" evidence="6">
    <location>
        <begin position="392"/>
        <end position="421"/>
    </location>
</feature>
<dbReference type="Pfam" id="PF08325">
    <property type="entry name" value="WLM"/>
    <property type="match status" value="1"/>
</dbReference>
<reference evidence="8" key="1">
    <citation type="journal article" date="2020" name="Stud. Mycol.">
        <title>101 Dothideomycetes genomes: a test case for predicting lifestyles and emergence of pathogens.</title>
        <authorList>
            <person name="Haridas S."/>
            <person name="Albert R."/>
            <person name="Binder M."/>
            <person name="Bloem J."/>
            <person name="Labutti K."/>
            <person name="Salamov A."/>
            <person name="Andreopoulos B."/>
            <person name="Baker S."/>
            <person name="Barry K."/>
            <person name="Bills G."/>
            <person name="Bluhm B."/>
            <person name="Cannon C."/>
            <person name="Castanera R."/>
            <person name="Culley D."/>
            <person name="Daum C."/>
            <person name="Ezra D."/>
            <person name="Gonzalez J."/>
            <person name="Henrissat B."/>
            <person name="Kuo A."/>
            <person name="Liang C."/>
            <person name="Lipzen A."/>
            <person name="Lutzoni F."/>
            <person name="Magnuson J."/>
            <person name="Mondo S."/>
            <person name="Nolan M."/>
            <person name="Ohm R."/>
            <person name="Pangilinan J."/>
            <person name="Park H.-J."/>
            <person name="Ramirez L."/>
            <person name="Alfaro M."/>
            <person name="Sun H."/>
            <person name="Tritt A."/>
            <person name="Yoshinaga Y."/>
            <person name="Zwiers L.-H."/>
            <person name="Turgeon B."/>
            <person name="Goodwin S."/>
            <person name="Spatafora J."/>
            <person name="Crous P."/>
            <person name="Grigoriev I."/>
        </authorList>
    </citation>
    <scope>NUCLEOTIDE SEQUENCE</scope>
    <source>
        <strain evidence="8">CBS 130266</strain>
    </source>
</reference>
<organism evidence="8 9">
    <name type="scientific">Tothia fuscella</name>
    <dbReference type="NCBI Taxonomy" id="1048955"/>
    <lineage>
        <taxon>Eukaryota</taxon>
        <taxon>Fungi</taxon>
        <taxon>Dikarya</taxon>
        <taxon>Ascomycota</taxon>
        <taxon>Pezizomycotina</taxon>
        <taxon>Dothideomycetes</taxon>
        <taxon>Pleosporomycetidae</taxon>
        <taxon>Venturiales</taxon>
        <taxon>Cylindrosympodiaceae</taxon>
        <taxon>Tothia</taxon>
    </lineage>
</organism>
<dbReference type="PROSITE" id="PS50199">
    <property type="entry name" value="ZF_RANBP2_2"/>
    <property type="match status" value="1"/>
</dbReference>
<proteinExistence type="predicted"/>
<dbReference type="InterPro" id="IPR036443">
    <property type="entry name" value="Znf_RanBP2_sf"/>
</dbReference>
<evidence type="ECO:0000259" key="7">
    <source>
        <dbReference type="PROSITE" id="PS51397"/>
    </source>
</evidence>
<keyword evidence="9" id="KW-1185">Reference proteome</keyword>
<dbReference type="OrthoDB" id="261960at2759"/>
<feature type="compositionally biased region" description="Low complexity" evidence="5">
    <location>
        <begin position="281"/>
        <end position="298"/>
    </location>
</feature>
<dbReference type="Gene3D" id="4.10.1060.10">
    <property type="entry name" value="Zinc finger, RanBP2-type"/>
    <property type="match status" value="1"/>
</dbReference>
<keyword evidence="3" id="KW-0862">Zinc</keyword>
<feature type="compositionally biased region" description="Low complexity" evidence="5">
    <location>
        <begin position="368"/>
        <end position="381"/>
    </location>
</feature>
<dbReference type="GO" id="GO:0005634">
    <property type="term" value="C:nucleus"/>
    <property type="evidence" value="ECO:0007669"/>
    <property type="project" value="TreeGrafter"/>
</dbReference>
<feature type="domain" description="WLM" evidence="7">
    <location>
        <begin position="1"/>
        <end position="198"/>
    </location>
</feature>
<evidence type="ECO:0000256" key="3">
    <source>
        <dbReference type="ARBA" id="ARBA00022833"/>
    </source>
</evidence>
<keyword evidence="2 4" id="KW-0863">Zinc-finger</keyword>
<comment type="caution">
    <text evidence="8">The sequence shown here is derived from an EMBL/GenBank/DDBJ whole genome shotgun (WGS) entry which is preliminary data.</text>
</comment>
<evidence type="ECO:0000313" key="9">
    <source>
        <dbReference type="Proteomes" id="UP000800235"/>
    </source>
</evidence>
<evidence type="ECO:0000256" key="4">
    <source>
        <dbReference type="PROSITE-ProRule" id="PRU00322"/>
    </source>
</evidence>
<dbReference type="PROSITE" id="PS01358">
    <property type="entry name" value="ZF_RANBP2_1"/>
    <property type="match status" value="1"/>
</dbReference>
<evidence type="ECO:0000256" key="1">
    <source>
        <dbReference type="ARBA" id="ARBA00022723"/>
    </source>
</evidence>
<dbReference type="GO" id="GO:0008237">
    <property type="term" value="F:metallopeptidase activity"/>
    <property type="evidence" value="ECO:0007669"/>
    <property type="project" value="TreeGrafter"/>
</dbReference>
<accession>A0A9P4P1Z3</accession>